<evidence type="ECO:0000256" key="2">
    <source>
        <dbReference type="SAM" id="Phobius"/>
    </source>
</evidence>
<gene>
    <name evidence="4" type="ORF">QYM36_015292</name>
</gene>
<keyword evidence="3" id="KW-0732">Signal</keyword>
<feature type="chain" id="PRO_5041638507" evidence="3">
    <location>
        <begin position="20"/>
        <end position="818"/>
    </location>
</feature>
<keyword evidence="2" id="KW-0472">Membrane</keyword>
<name>A0AA88KX84_ARTSF</name>
<reference evidence="4" key="1">
    <citation type="submission" date="2023-07" db="EMBL/GenBank/DDBJ databases">
        <title>Chromosome-level genome assembly of Artemia franciscana.</title>
        <authorList>
            <person name="Jo E."/>
        </authorList>
    </citation>
    <scope>NUCLEOTIDE SEQUENCE</scope>
    <source>
        <tissue evidence="4">Whole body</tissue>
    </source>
</reference>
<comment type="caution">
    <text evidence="4">The sequence shown here is derived from an EMBL/GenBank/DDBJ whole genome shotgun (WGS) entry which is preliminary data.</text>
</comment>
<dbReference type="Proteomes" id="UP001187531">
    <property type="component" value="Unassembled WGS sequence"/>
</dbReference>
<feature type="signal peptide" evidence="3">
    <location>
        <begin position="1"/>
        <end position="19"/>
    </location>
</feature>
<feature type="compositionally biased region" description="Polar residues" evidence="1">
    <location>
        <begin position="529"/>
        <end position="538"/>
    </location>
</feature>
<evidence type="ECO:0000256" key="1">
    <source>
        <dbReference type="SAM" id="MobiDB-lite"/>
    </source>
</evidence>
<feature type="region of interest" description="Disordered" evidence="1">
    <location>
        <begin position="524"/>
        <end position="559"/>
    </location>
</feature>
<accession>A0AA88KX84</accession>
<evidence type="ECO:0000256" key="3">
    <source>
        <dbReference type="SAM" id="SignalP"/>
    </source>
</evidence>
<keyword evidence="2" id="KW-0812">Transmembrane</keyword>
<dbReference type="EMBL" id="JAVRJZ010000019">
    <property type="protein sequence ID" value="KAK2707532.1"/>
    <property type="molecule type" value="Genomic_DNA"/>
</dbReference>
<keyword evidence="5" id="KW-1185">Reference proteome</keyword>
<feature type="transmembrane region" description="Helical" evidence="2">
    <location>
        <begin position="404"/>
        <end position="427"/>
    </location>
</feature>
<feature type="transmembrane region" description="Helical" evidence="2">
    <location>
        <begin position="272"/>
        <end position="292"/>
    </location>
</feature>
<organism evidence="4 5">
    <name type="scientific">Artemia franciscana</name>
    <name type="common">Brine shrimp</name>
    <name type="synonym">Artemia sanfranciscana</name>
    <dbReference type="NCBI Taxonomy" id="6661"/>
    <lineage>
        <taxon>Eukaryota</taxon>
        <taxon>Metazoa</taxon>
        <taxon>Ecdysozoa</taxon>
        <taxon>Arthropoda</taxon>
        <taxon>Crustacea</taxon>
        <taxon>Branchiopoda</taxon>
        <taxon>Anostraca</taxon>
        <taxon>Artemiidae</taxon>
        <taxon>Artemia</taxon>
    </lineage>
</organism>
<protein>
    <submittedName>
        <fullName evidence="4">Uncharacterized protein</fullName>
    </submittedName>
</protein>
<keyword evidence="2" id="KW-1133">Transmembrane helix</keyword>
<sequence>MRVFTIFALGSLVLAAAVASPVDDTDSSIRINDVQSWVDNIMPLLRRFLGASDRQSNMGVIAMAIQRIRNLIEKYAPIGVSHRSSRVLKDNSTYTTKDLLADFGTTLKDFEEHLNETSSQGRQAKSLFKNINYKWLLYHTRFANKVQARMSSLMNGPEAESLAVSGGIATGIMGVTGLGLLLSNANFLRRSDAEGRSFSNFRSWEITNEIEDTFPVVSSLKSAWNKFDDLNKGRSFVEKFDEIWYEIKNFFLQYGIVRRVDSLYRSEAVNPASVYGGVGAGLLGALGLGLLFGGAREGKKARTTGRSLNLDDDNSKEAEVPQYVLDSIDGIWSSFVSELNSTAEKEIENEARTTEFTADVGEEEDRTFKRPSLPTALTNFLQKHGLNTKITDRIGTIFKAKTPLALAGGATAAAVGITGVSLLGAAIARKDQFGFRGGNQIYADEYDPSYYQSYYSNLAPQSVKSQQPQYFVQQIGSQPQQVAVRPQRNFLAPQYSSSQNNAQFPSQQQLQVTNYQQQAPQNVLVKRQPPQQEQSFTRQPALPEQSFTRQPAVPENSFTESSGFFASQPVYQPFNEAAQQPLQPVQQVLATTTQAPITETQVAFLRSVIMKISEGTCSQAMICMSLSGDQPQLIQLAYLASYPEQPSGVEIPYELLKSGLDAIEAESDQEPQLRSSLENEERFLPLPLPVPIPIPIKKINLPNIFAPMMNIQKTVPGGQVGGGGGAGGSFGVGGGLSGNILGLGGGVSGGASVGVRPIGNVPGLGMRTVTVTSTAVVKGPTQTLSVACLVPGLAYNPPCPLSGTSFDSSSDGQLCTYL</sequence>
<evidence type="ECO:0000313" key="4">
    <source>
        <dbReference type="EMBL" id="KAK2707532.1"/>
    </source>
</evidence>
<evidence type="ECO:0000313" key="5">
    <source>
        <dbReference type="Proteomes" id="UP001187531"/>
    </source>
</evidence>
<proteinExistence type="predicted"/>
<dbReference type="AlphaFoldDB" id="A0AA88KX84"/>